<reference evidence="2 3" key="1">
    <citation type="journal article" date="2019" name="Int. J. Syst. Evol. Microbiol.">
        <title>The Global Catalogue of Microorganisms (GCM) 10K type strain sequencing project: providing services to taxonomists for standard genome sequencing and annotation.</title>
        <authorList>
            <consortium name="The Broad Institute Genomics Platform"/>
            <consortium name="The Broad Institute Genome Sequencing Center for Infectious Disease"/>
            <person name="Wu L."/>
            <person name="Ma J."/>
        </authorList>
    </citation>
    <scope>NUCLEOTIDE SEQUENCE [LARGE SCALE GENOMIC DNA]</scope>
    <source>
        <strain evidence="2 3">CGMCC 1.16026</strain>
    </source>
</reference>
<feature type="region of interest" description="Disordered" evidence="1">
    <location>
        <begin position="38"/>
        <end position="59"/>
    </location>
</feature>
<dbReference type="Proteomes" id="UP001596145">
    <property type="component" value="Unassembled WGS sequence"/>
</dbReference>
<dbReference type="EMBL" id="JBHSKV010000029">
    <property type="protein sequence ID" value="MFC5136571.1"/>
    <property type="molecule type" value="Genomic_DNA"/>
</dbReference>
<comment type="caution">
    <text evidence="2">The sequence shown here is derived from an EMBL/GenBank/DDBJ whole genome shotgun (WGS) entry which is preliminary data.</text>
</comment>
<dbReference type="InterPro" id="IPR043828">
    <property type="entry name" value="DUF5805"/>
</dbReference>
<evidence type="ECO:0000256" key="1">
    <source>
        <dbReference type="SAM" id="MobiDB-lite"/>
    </source>
</evidence>
<name>A0ABD5QWT8_9EURY</name>
<keyword evidence="3" id="KW-1185">Reference proteome</keyword>
<dbReference type="Pfam" id="PF19121">
    <property type="entry name" value="DUF5805"/>
    <property type="match status" value="1"/>
</dbReference>
<proteinExistence type="predicted"/>
<accession>A0ABD5QWT8</accession>
<evidence type="ECO:0000313" key="3">
    <source>
        <dbReference type="Proteomes" id="UP001596145"/>
    </source>
</evidence>
<sequence>MAAIHLADVPDEWVKEADARDLSLSEYGKRMIRAGRRQFGHDYTPEETPATPKTLKLDDSTGSEIETQLKAWIHVNLSTDDAQDVDELVDLLEDDLATLADELCDEQKAKYRRSQGGYLKTPTNE</sequence>
<evidence type="ECO:0000313" key="2">
    <source>
        <dbReference type="EMBL" id="MFC5136571.1"/>
    </source>
</evidence>
<organism evidence="2 3">
    <name type="scientific">Halorubrum glutamatedens</name>
    <dbReference type="NCBI Taxonomy" id="2707018"/>
    <lineage>
        <taxon>Archaea</taxon>
        <taxon>Methanobacteriati</taxon>
        <taxon>Methanobacteriota</taxon>
        <taxon>Stenosarchaea group</taxon>
        <taxon>Halobacteria</taxon>
        <taxon>Halobacteriales</taxon>
        <taxon>Haloferacaceae</taxon>
        <taxon>Halorubrum</taxon>
    </lineage>
</organism>
<dbReference type="AlphaFoldDB" id="A0ABD5QWT8"/>
<dbReference type="RefSeq" id="WP_136516536.1">
    <property type="nucleotide sequence ID" value="NZ_JBHSKV010000029.1"/>
</dbReference>
<gene>
    <name evidence="2" type="ORF">ACFPJA_17875</name>
</gene>
<protein>
    <submittedName>
        <fullName evidence="2">DUF5805 domain-containing protein</fullName>
    </submittedName>
</protein>